<evidence type="ECO:0000256" key="6">
    <source>
        <dbReference type="ARBA" id="ARBA00022853"/>
    </source>
</evidence>
<evidence type="ECO:0000259" key="11">
    <source>
        <dbReference type="Pfam" id="PF00850"/>
    </source>
</evidence>
<keyword evidence="7" id="KW-0805">Transcription regulation</keyword>
<keyword evidence="6" id="KW-0156">Chromatin regulator</keyword>
<organism evidence="12 13">
    <name type="scientific">Chrysochromulina tobinii</name>
    <dbReference type="NCBI Taxonomy" id="1460289"/>
    <lineage>
        <taxon>Eukaryota</taxon>
        <taxon>Haptista</taxon>
        <taxon>Haptophyta</taxon>
        <taxon>Prymnesiophyceae</taxon>
        <taxon>Prymnesiales</taxon>
        <taxon>Chrysochromulinaceae</taxon>
        <taxon>Chrysochromulina</taxon>
    </lineage>
</organism>
<evidence type="ECO:0000256" key="10">
    <source>
        <dbReference type="SAM" id="MobiDB-lite"/>
    </source>
</evidence>
<accession>A0A0M0JNT8</accession>
<name>A0A0M0JNT8_9EUKA</name>
<feature type="compositionally biased region" description="Low complexity" evidence="10">
    <location>
        <begin position="199"/>
        <end position="211"/>
    </location>
</feature>
<feature type="region of interest" description="Disordered" evidence="10">
    <location>
        <begin position="396"/>
        <end position="431"/>
    </location>
</feature>
<dbReference type="PANTHER" id="PTHR10625">
    <property type="entry name" value="HISTONE DEACETYLASE HDAC1-RELATED"/>
    <property type="match status" value="1"/>
</dbReference>
<evidence type="ECO:0000256" key="2">
    <source>
        <dbReference type="ARBA" id="ARBA00007738"/>
    </source>
</evidence>
<dbReference type="EMBL" id="JWZX01002641">
    <property type="protein sequence ID" value="KOO27942.1"/>
    <property type="molecule type" value="Genomic_DNA"/>
</dbReference>
<evidence type="ECO:0000313" key="12">
    <source>
        <dbReference type="EMBL" id="KOO27942.1"/>
    </source>
</evidence>
<gene>
    <name evidence="12" type="ORF">Ctob_001241</name>
</gene>
<reference evidence="13" key="1">
    <citation type="journal article" date="2015" name="PLoS Genet.">
        <title>Genome Sequence and Transcriptome Analyses of Chrysochromulina tobin: Metabolic Tools for Enhanced Algal Fitness in the Prominent Order Prymnesiales (Haptophyceae).</title>
        <authorList>
            <person name="Hovde B.T."/>
            <person name="Deodato C.R."/>
            <person name="Hunsperger H.M."/>
            <person name="Ryken S.A."/>
            <person name="Yost W."/>
            <person name="Jha R.K."/>
            <person name="Patterson J."/>
            <person name="Monnat R.J. Jr."/>
            <person name="Barlow S.B."/>
            <person name="Starkenburg S.R."/>
            <person name="Cattolico R.A."/>
        </authorList>
    </citation>
    <scope>NUCLEOTIDE SEQUENCE</scope>
    <source>
        <strain evidence="13">CCMP291</strain>
    </source>
</reference>
<dbReference type="GO" id="GO:0141221">
    <property type="term" value="F:histone deacetylase activity, hydrolytic mechanism"/>
    <property type="evidence" value="ECO:0007669"/>
    <property type="project" value="UniProtKB-EC"/>
</dbReference>
<dbReference type="EC" id="3.5.1.98" evidence="3"/>
<dbReference type="CDD" id="cd09992">
    <property type="entry name" value="HDAC_classII"/>
    <property type="match status" value="1"/>
</dbReference>
<comment type="subcellular location">
    <subcellularLocation>
        <location evidence="1">Nucleus</location>
    </subcellularLocation>
</comment>
<feature type="compositionally biased region" description="Basic and acidic residues" evidence="10">
    <location>
        <begin position="183"/>
        <end position="194"/>
    </location>
</feature>
<dbReference type="AlphaFoldDB" id="A0A0M0JNT8"/>
<keyword evidence="5" id="KW-0378">Hydrolase</keyword>
<sequence length="431" mass="45481">MCGFCFLNSAAIAARTAVTKHGMNRVLLVDWDVHHGNGTQDIFEEDPRVLYLSLHRMDKMFFPGTGDVNDVGRGAGAGYCVNLPWRHEGMGDAEYLAAFDAIVMPIAQSFNPDLVIVSAGFDAASGDKVGEMNVTPEGFAAMASKLTALANGRAVYVLEGGYKPSTVARCALAVVQVLLSDAREEDERQRRGTEGAKLCGDGSSSGCTSSSHLKARHSAGGDGDDEDWEPGSARRLLRGASRAISDVVRAHACYWPVLQHALARAGLRTSRPSERTSNGSEPDTLCPTEALPEAGAGNEVQGAMRLAATSGACAAREIEALAEPVTSSLAKEKDRAASAFEGDVAEPLERDERDGIDEPISTQRCVDCNRWQVRAAFAPSQLKKKAGARRCKECVASNSGRLSCGTADGAPVAEPESLPPTMGGGRSGPLT</sequence>
<keyword evidence="4" id="KW-0678">Repressor</keyword>
<evidence type="ECO:0000256" key="8">
    <source>
        <dbReference type="ARBA" id="ARBA00023163"/>
    </source>
</evidence>
<feature type="region of interest" description="Disordered" evidence="10">
    <location>
        <begin position="266"/>
        <end position="291"/>
    </location>
</feature>
<feature type="compositionally biased region" description="Gly residues" evidence="10">
    <location>
        <begin position="422"/>
        <end position="431"/>
    </location>
</feature>
<dbReference type="InterPro" id="IPR037138">
    <property type="entry name" value="His_deacetylse_dom_sf"/>
</dbReference>
<dbReference type="Proteomes" id="UP000037460">
    <property type="component" value="Unassembled WGS sequence"/>
</dbReference>
<proteinExistence type="inferred from homology"/>
<dbReference type="GO" id="GO:0000118">
    <property type="term" value="C:histone deacetylase complex"/>
    <property type="evidence" value="ECO:0007669"/>
    <property type="project" value="TreeGrafter"/>
</dbReference>
<keyword evidence="8" id="KW-0804">Transcription</keyword>
<keyword evidence="13" id="KW-1185">Reference proteome</keyword>
<comment type="caution">
    <text evidence="12">The sequence shown here is derived from an EMBL/GenBank/DDBJ whole genome shotgun (WGS) entry which is preliminary data.</text>
</comment>
<evidence type="ECO:0000256" key="4">
    <source>
        <dbReference type="ARBA" id="ARBA00022491"/>
    </source>
</evidence>
<evidence type="ECO:0000256" key="3">
    <source>
        <dbReference type="ARBA" id="ARBA00012111"/>
    </source>
</evidence>
<evidence type="ECO:0000313" key="13">
    <source>
        <dbReference type="Proteomes" id="UP000037460"/>
    </source>
</evidence>
<evidence type="ECO:0000256" key="1">
    <source>
        <dbReference type="ARBA" id="ARBA00004123"/>
    </source>
</evidence>
<feature type="region of interest" description="Disordered" evidence="10">
    <location>
        <begin position="183"/>
        <end position="229"/>
    </location>
</feature>
<comment type="similarity">
    <text evidence="2">Belongs to the histone deacetylase family. HD type 2 subfamily.</text>
</comment>
<evidence type="ECO:0000256" key="9">
    <source>
        <dbReference type="ARBA" id="ARBA00023242"/>
    </source>
</evidence>
<dbReference type="GO" id="GO:0040029">
    <property type="term" value="P:epigenetic regulation of gene expression"/>
    <property type="evidence" value="ECO:0007669"/>
    <property type="project" value="TreeGrafter"/>
</dbReference>
<dbReference type="InterPro" id="IPR023696">
    <property type="entry name" value="Ureohydrolase_dom_sf"/>
</dbReference>
<dbReference type="InterPro" id="IPR000286">
    <property type="entry name" value="HDACs"/>
</dbReference>
<keyword evidence="9" id="KW-0539">Nucleus</keyword>
<dbReference type="PRINTS" id="PR01270">
    <property type="entry name" value="HDASUPER"/>
</dbReference>
<evidence type="ECO:0000256" key="5">
    <source>
        <dbReference type="ARBA" id="ARBA00022801"/>
    </source>
</evidence>
<dbReference type="PANTHER" id="PTHR10625:SF5">
    <property type="entry name" value="HISTONE DEACETYLASE"/>
    <property type="match status" value="1"/>
</dbReference>
<evidence type="ECO:0000256" key="7">
    <source>
        <dbReference type="ARBA" id="ARBA00023015"/>
    </source>
</evidence>
<dbReference type="Pfam" id="PF00850">
    <property type="entry name" value="Hist_deacetyl"/>
    <property type="match status" value="1"/>
</dbReference>
<dbReference type="InterPro" id="IPR023801">
    <property type="entry name" value="His_deacetylse_dom"/>
</dbReference>
<feature type="domain" description="Histone deacetylase" evidence="11">
    <location>
        <begin position="2"/>
        <end position="178"/>
    </location>
</feature>
<dbReference type="SUPFAM" id="SSF52768">
    <property type="entry name" value="Arginase/deacetylase"/>
    <property type="match status" value="1"/>
</dbReference>
<protein>
    <recommendedName>
        <fullName evidence="3">histone deacetylase</fullName>
        <ecNumber evidence="3">3.5.1.98</ecNumber>
    </recommendedName>
</protein>
<dbReference type="OrthoDB" id="424012at2759"/>
<dbReference type="Gene3D" id="3.40.800.20">
    <property type="entry name" value="Histone deacetylase domain"/>
    <property type="match status" value="1"/>
</dbReference>